<organism evidence="2 3">
    <name type="scientific">Yarrowia lipolytica (strain CLIB 122 / E 150)</name>
    <name type="common">Yeast</name>
    <name type="synonym">Candida lipolytica</name>
    <dbReference type="NCBI Taxonomy" id="284591"/>
    <lineage>
        <taxon>Eukaryota</taxon>
        <taxon>Fungi</taxon>
        <taxon>Dikarya</taxon>
        <taxon>Ascomycota</taxon>
        <taxon>Saccharomycotina</taxon>
        <taxon>Dipodascomycetes</taxon>
        <taxon>Dipodascales</taxon>
        <taxon>Dipodascales incertae sedis</taxon>
        <taxon>Yarrowia</taxon>
    </lineage>
</organism>
<gene>
    <name evidence="2" type="ORF">YALI0_A01265g</name>
</gene>
<dbReference type="InParanoid" id="Q6CI65"/>
<name>Q6CI65_YARLI</name>
<evidence type="ECO:0000313" key="2">
    <source>
        <dbReference type="EMBL" id="CAG83566.1"/>
    </source>
</evidence>
<dbReference type="Proteomes" id="UP000001300">
    <property type="component" value="Chromosome A"/>
</dbReference>
<dbReference type="EMBL" id="CR382127">
    <property type="protein sequence ID" value="CAG83566.1"/>
    <property type="molecule type" value="Genomic_DNA"/>
</dbReference>
<keyword evidence="3" id="KW-1185">Reference proteome</keyword>
<dbReference type="VEuPathDB" id="FungiDB:YALI0_A01265g"/>
<proteinExistence type="predicted"/>
<evidence type="ECO:0000313" key="3">
    <source>
        <dbReference type="Proteomes" id="UP000001300"/>
    </source>
</evidence>
<reference evidence="2 3" key="1">
    <citation type="journal article" date="2004" name="Nature">
        <title>Genome evolution in yeasts.</title>
        <authorList>
            <consortium name="Genolevures"/>
            <person name="Dujon B."/>
            <person name="Sherman D."/>
            <person name="Fischer G."/>
            <person name="Durrens P."/>
            <person name="Casaregola S."/>
            <person name="Lafontaine I."/>
            <person name="de Montigny J."/>
            <person name="Marck C."/>
            <person name="Neuveglise C."/>
            <person name="Talla E."/>
            <person name="Goffard N."/>
            <person name="Frangeul L."/>
            <person name="Aigle M."/>
            <person name="Anthouard V."/>
            <person name="Babour A."/>
            <person name="Barbe V."/>
            <person name="Barnay S."/>
            <person name="Blanchin S."/>
            <person name="Beckerich J.M."/>
            <person name="Beyne E."/>
            <person name="Bleykasten C."/>
            <person name="Boisrame A."/>
            <person name="Boyer J."/>
            <person name="Cattolico L."/>
            <person name="Confanioleri F."/>
            <person name="de Daruvar A."/>
            <person name="Despons L."/>
            <person name="Fabre E."/>
            <person name="Fairhead C."/>
            <person name="Ferry-Dumazet H."/>
            <person name="Groppi A."/>
            <person name="Hantraye F."/>
            <person name="Hennequin C."/>
            <person name="Jauniaux N."/>
            <person name="Joyet P."/>
            <person name="Kachouri R."/>
            <person name="Kerrest A."/>
            <person name="Koszul R."/>
            <person name="Lemaire M."/>
            <person name="Lesur I."/>
            <person name="Ma L."/>
            <person name="Muller H."/>
            <person name="Nicaud J.M."/>
            <person name="Nikolski M."/>
            <person name="Oztas S."/>
            <person name="Ozier-Kalogeropoulos O."/>
            <person name="Pellenz S."/>
            <person name="Potier S."/>
            <person name="Richard G.F."/>
            <person name="Straub M.L."/>
            <person name="Suleau A."/>
            <person name="Swennene D."/>
            <person name="Tekaia F."/>
            <person name="Wesolowski-Louvel M."/>
            <person name="Westhof E."/>
            <person name="Wirth B."/>
            <person name="Zeniou-Meyer M."/>
            <person name="Zivanovic I."/>
            <person name="Bolotin-Fukuhara M."/>
            <person name="Thierry A."/>
            <person name="Bouchier C."/>
            <person name="Caudron B."/>
            <person name="Scarpelli C."/>
            <person name="Gaillardin C."/>
            <person name="Weissenbach J."/>
            <person name="Wincker P."/>
            <person name="Souciet J.L."/>
        </authorList>
    </citation>
    <scope>NUCLEOTIDE SEQUENCE [LARGE SCALE GENOMIC DNA]</scope>
    <source>
        <strain evidence="3">CLIB 122 / E 150</strain>
    </source>
</reference>
<sequence length="498" mass="56687">MSVIISYQGTHLDLPYAPAEESHDDHDDDGDDDGSPSRNTTGLDALSKTTISLSRSDSPLPSFEQVMHEQRSLMVDFTPIVTVKYTKSMRVKKMTAALVRHMIVSETRTQTNETLVQWDLFSGRCKPVKGPISEIASPVSIQTSTHKYPLHCTLPAGLHETASHNSSKLWYTLETQVSCQKRLHSNCGLFDYCQEIVIARDRQMNDQALLPVNVSTPWLKKLRFVVSYPQKVIVLNEDTEIPVKITTTLFEKPIRLNTVNISVTQTCNSNANDAQKTRLLTVNSNRYADSDELEHDEIELQQAREEGFDVKKNFFDSIHRGNLLIPGAEETELDYTLKLNVRIIDKLSASTSRTHPLHIVHKIHVSLRFSQLDMTDQPNQKTRRYVDLSLSAPLVFSRTRRSQPVDACLNLVPFEYEDFLLCEYPRLKNTNMVFKNDYANDSAPLYESLPPPVYEAIDSKWEFKADTRGKTGCMTPGGCVDQSGMRNTTGWWFRRTMY</sequence>
<evidence type="ECO:0000256" key="1">
    <source>
        <dbReference type="SAM" id="MobiDB-lite"/>
    </source>
</evidence>
<protein>
    <submittedName>
        <fullName evidence="2">YALI0A01265p</fullName>
    </submittedName>
</protein>
<feature type="compositionally biased region" description="Polar residues" evidence="1">
    <location>
        <begin position="36"/>
        <end position="46"/>
    </location>
</feature>
<feature type="region of interest" description="Disordered" evidence="1">
    <location>
        <begin position="16"/>
        <end position="46"/>
    </location>
</feature>
<dbReference type="HOGENOM" id="CLU_508261_0_0_1"/>
<dbReference type="KEGG" id="yli:2906072"/>
<accession>Q6CI65</accession>
<dbReference type="RefSeq" id="XP_499646.3">
    <property type="nucleotide sequence ID" value="XM_499646.3"/>
</dbReference>
<dbReference type="AlphaFoldDB" id="Q6CI65"/>